<keyword evidence="1" id="KW-0472">Membrane</keyword>
<dbReference type="Proteomes" id="UP001500051">
    <property type="component" value="Unassembled WGS sequence"/>
</dbReference>
<name>A0ABP7DYB4_9ACTN</name>
<dbReference type="EMBL" id="BAAAYX010000013">
    <property type="protein sequence ID" value="GAA3711112.1"/>
    <property type="molecule type" value="Genomic_DNA"/>
</dbReference>
<reference evidence="3" key="1">
    <citation type="journal article" date="2019" name="Int. J. Syst. Evol. Microbiol.">
        <title>The Global Catalogue of Microorganisms (GCM) 10K type strain sequencing project: providing services to taxonomists for standard genome sequencing and annotation.</title>
        <authorList>
            <consortium name="The Broad Institute Genomics Platform"/>
            <consortium name="The Broad Institute Genome Sequencing Center for Infectious Disease"/>
            <person name="Wu L."/>
            <person name="Ma J."/>
        </authorList>
    </citation>
    <scope>NUCLEOTIDE SEQUENCE [LARGE SCALE GENOMIC DNA]</scope>
    <source>
        <strain evidence="3">JCM 16548</strain>
    </source>
</reference>
<comment type="caution">
    <text evidence="2">The sequence shown here is derived from an EMBL/GenBank/DDBJ whole genome shotgun (WGS) entry which is preliminary data.</text>
</comment>
<evidence type="ECO:0000313" key="2">
    <source>
        <dbReference type="EMBL" id="GAA3711112.1"/>
    </source>
</evidence>
<proteinExistence type="predicted"/>
<gene>
    <name evidence="2" type="ORF">GCM10022204_32270</name>
</gene>
<protein>
    <submittedName>
        <fullName evidence="2">Uncharacterized protein</fullName>
    </submittedName>
</protein>
<organism evidence="2 3">
    <name type="scientific">Microlunatus aurantiacus</name>
    <dbReference type="NCBI Taxonomy" id="446786"/>
    <lineage>
        <taxon>Bacteria</taxon>
        <taxon>Bacillati</taxon>
        <taxon>Actinomycetota</taxon>
        <taxon>Actinomycetes</taxon>
        <taxon>Propionibacteriales</taxon>
        <taxon>Propionibacteriaceae</taxon>
        <taxon>Microlunatus</taxon>
    </lineage>
</organism>
<dbReference type="RefSeq" id="WP_344813429.1">
    <property type="nucleotide sequence ID" value="NZ_BAAAYX010000013.1"/>
</dbReference>
<keyword evidence="1" id="KW-0812">Transmembrane</keyword>
<keyword evidence="1" id="KW-1133">Transmembrane helix</keyword>
<accession>A0ABP7DYB4</accession>
<evidence type="ECO:0000313" key="3">
    <source>
        <dbReference type="Proteomes" id="UP001500051"/>
    </source>
</evidence>
<keyword evidence="3" id="KW-1185">Reference proteome</keyword>
<feature type="transmembrane region" description="Helical" evidence="1">
    <location>
        <begin position="62"/>
        <end position="83"/>
    </location>
</feature>
<sequence>MRTGLAIVVLVGSWLSAATIGWAGSYPGGGELALVFVALVLVGLTGIAWLVVSVAEVAARRFALVVALAVLATVVIGGAGVAARIELPLLARFALSRPAFDQVIADRGEAGPGAVCPRRIGTYRILSCRTLGSDTYFRARDGGFLDSVGFVYLPEGVPTDPPSGTSLTYGQLRGPWYSFVEAW</sequence>
<evidence type="ECO:0000256" key="1">
    <source>
        <dbReference type="SAM" id="Phobius"/>
    </source>
</evidence>
<feature type="transmembrane region" description="Helical" evidence="1">
    <location>
        <begin position="33"/>
        <end position="55"/>
    </location>
</feature>